<name>A0ABN8N9H2_9CNID</name>
<sequence>MKFVWLGSKPNPEEVLEILSCTCMRACTIEHCCCLKAGLKCTDMCSTVLSFYCIQCDKMATDVGIQCENGNSDSDDGED</sequence>
<dbReference type="EMBL" id="CALNXK010000014">
    <property type="protein sequence ID" value="CAH3046119.1"/>
    <property type="molecule type" value="Genomic_DNA"/>
</dbReference>
<comment type="caution">
    <text evidence="1">The sequence shown here is derived from an EMBL/GenBank/DDBJ whole genome shotgun (WGS) entry which is preliminary data.</text>
</comment>
<gene>
    <name evidence="1" type="ORF">PLOB_00008377</name>
</gene>
<accession>A0ABN8N9H2</accession>
<evidence type="ECO:0000313" key="2">
    <source>
        <dbReference type="Proteomes" id="UP001159405"/>
    </source>
</evidence>
<organism evidence="1 2">
    <name type="scientific">Porites lobata</name>
    <dbReference type="NCBI Taxonomy" id="104759"/>
    <lineage>
        <taxon>Eukaryota</taxon>
        <taxon>Metazoa</taxon>
        <taxon>Cnidaria</taxon>
        <taxon>Anthozoa</taxon>
        <taxon>Hexacorallia</taxon>
        <taxon>Scleractinia</taxon>
        <taxon>Fungiina</taxon>
        <taxon>Poritidae</taxon>
        <taxon>Porites</taxon>
    </lineage>
</organism>
<reference evidence="1 2" key="1">
    <citation type="submission" date="2022-05" db="EMBL/GenBank/DDBJ databases">
        <authorList>
            <consortium name="Genoscope - CEA"/>
            <person name="William W."/>
        </authorList>
    </citation>
    <scope>NUCLEOTIDE SEQUENCE [LARGE SCALE GENOMIC DNA]</scope>
</reference>
<keyword evidence="2" id="KW-1185">Reference proteome</keyword>
<protein>
    <submittedName>
        <fullName evidence="1">Uncharacterized protein</fullName>
    </submittedName>
</protein>
<proteinExistence type="predicted"/>
<dbReference type="Proteomes" id="UP001159405">
    <property type="component" value="Unassembled WGS sequence"/>
</dbReference>
<evidence type="ECO:0000313" key="1">
    <source>
        <dbReference type="EMBL" id="CAH3046119.1"/>
    </source>
</evidence>